<dbReference type="RefSeq" id="WP_017868567.1">
    <property type="nucleotide sequence ID" value="NZ_BJYB01000009.1"/>
</dbReference>
<proteinExistence type="predicted"/>
<dbReference type="InterPro" id="IPR014975">
    <property type="entry name" value="DUF1836"/>
</dbReference>
<name>A0A0R2LFL0_9LACO</name>
<evidence type="ECO:0008006" key="3">
    <source>
        <dbReference type="Google" id="ProtNLM"/>
    </source>
</evidence>
<dbReference type="AlphaFoldDB" id="A0A0R2LFL0"/>
<evidence type="ECO:0000313" key="1">
    <source>
        <dbReference type="EMBL" id="KRN97389.1"/>
    </source>
</evidence>
<accession>A0A0R2LFL0</accession>
<comment type="caution">
    <text evidence="1">The sequence shown here is derived from an EMBL/GenBank/DDBJ whole genome shotgun (WGS) entry which is preliminary data.</text>
</comment>
<dbReference type="Pfam" id="PF08876">
    <property type="entry name" value="DUF1836"/>
    <property type="match status" value="1"/>
</dbReference>
<evidence type="ECO:0000313" key="2">
    <source>
        <dbReference type="Proteomes" id="UP000051886"/>
    </source>
</evidence>
<dbReference type="STRING" id="449659.IV66_GL000523"/>
<dbReference type="EMBL" id="JQCN01000061">
    <property type="protein sequence ID" value="KRN97389.1"/>
    <property type="molecule type" value="Genomic_DNA"/>
</dbReference>
<dbReference type="PANTHER" id="PTHR40056:SF1">
    <property type="entry name" value="DUF1836 DOMAIN-CONTAINING PROTEIN"/>
    <property type="match status" value="1"/>
</dbReference>
<reference evidence="1 2" key="1">
    <citation type="journal article" date="2015" name="Genome Announc.">
        <title>Expanding the biotechnology potential of lactobacilli through comparative genomics of 213 strains and associated genera.</title>
        <authorList>
            <person name="Sun Z."/>
            <person name="Harris H.M."/>
            <person name="McCann A."/>
            <person name="Guo C."/>
            <person name="Argimon S."/>
            <person name="Zhang W."/>
            <person name="Yang X."/>
            <person name="Jeffery I.B."/>
            <person name="Cooney J.C."/>
            <person name="Kagawa T.F."/>
            <person name="Liu W."/>
            <person name="Song Y."/>
            <person name="Salvetti E."/>
            <person name="Wrobel A."/>
            <person name="Rasinkangas P."/>
            <person name="Parkhill J."/>
            <person name="Rea M.C."/>
            <person name="O'Sullivan O."/>
            <person name="Ritari J."/>
            <person name="Douillard F.P."/>
            <person name="Paul Ross R."/>
            <person name="Yang R."/>
            <person name="Briner A.E."/>
            <person name="Felis G.E."/>
            <person name="de Vos W.M."/>
            <person name="Barrangou R."/>
            <person name="Klaenhammer T.R."/>
            <person name="Caufield P.W."/>
            <person name="Cui Y."/>
            <person name="Zhang H."/>
            <person name="O'Toole P.W."/>
        </authorList>
    </citation>
    <scope>NUCLEOTIDE SEQUENCE [LARGE SCALE GENOMIC DNA]</scope>
    <source>
        <strain evidence="1 2">NBRC 103219</strain>
    </source>
</reference>
<protein>
    <recommendedName>
        <fullName evidence="3">BS ykrK family protein</fullName>
    </recommendedName>
</protein>
<dbReference type="OrthoDB" id="3191472at2"/>
<sequence length="169" mass="19599">MESTKKLELPYWQEFPDIDLYMDQLVSLGNRYLSEISTNVITASMVNSYVKKGLISRPVKKKYQRRHLAELIIVSLFKSVYSLEIVKQIILQIFETRDTQAAYDHFASLFNYDLRLIDGQSIPDVKEVAQTEPVLNKVEEYTIRASIYQMLGQKEIAKHTSLSTKDSKK</sequence>
<organism evidence="1 2">
    <name type="scientific">Ligilactobacillus pobuzihii</name>
    <dbReference type="NCBI Taxonomy" id="449659"/>
    <lineage>
        <taxon>Bacteria</taxon>
        <taxon>Bacillati</taxon>
        <taxon>Bacillota</taxon>
        <taxon>Bacilli</taxon>
        <taxon>Lactobacillales</taxon>
        <taxon>Lactobacillaceae</taxon>
        <taxon>Ligilactobacillus</taxon>
    </lineage>
</organism>
<gene>
    <name evidence="1" type="ORF">IV66_GL000523</name>
</gene>
<dbReference type="Proteomes" id="UP000051886">
    <property type="component" value="Unassembled WGS sequence"/>
</dbReference>
<dbReference type="PATRIC" id="fig|449659.4.peg.527"/>
<keyword evidence="2" id="KW-1185">Reference proteome</keyword>
<dbReference type="PANTHER" id="PTHR40056">
    <property type="entry name" value="HYPOTHETICAL CYTOSOLIC PROTEIN"/>
    <property type="match status" value="1"/>
</dbReference>